<dbReference type="OrthoDB" id="3365211at2759"/>
<keyword evidence="1" id="KW-0175">Coiled coil</keyword>
<evidence type="ECO:0000313" key="6">
    <source>
        <dbReference type="Proteomes" id="UP000179920"/>
    </source>
</evidence>
<feature type="region of interest" description="Disordered" evidence="2">
    <location>
        <begin position="663"/>
        <end position="703"/>
    </location>
</feature>
<dbReference type="EMBL" id="ULHB01000039">
    <property type="protein sequence ID" value="SYW78309.1"/>
    <property type="molecule type" value="Genomic_DNA"/>
</dbReference>
<dbReference type="PANTHER" id="PTHR35872:SF2">
    <property type="entry name" value="INTEGRAL MEMBRANE PROTEIN (AFU_ORTHOLOGUE AFUA_5G07110)"/>
    <property type="match status" value="1"/>
</dbReference>
<reference evidence="4" key="1">
    <citation type="submission" date="2016-04" db="EMBL/GenBank/DDBJ databases">
        <authorList>
            <person name="Evans L.H."/>
            <person name="Alamgir A."/>
            <person name="Owens N."/>
            <person name="Weber N.D."/>
            <person name="Virtaneva K."/>
            <person name="Barbian K."/>
            <person name="Babar A."/>
            <person name="Rosenke K."/>
        </authorList>
    </citation>
    <scope>NUCLEOTIDE SEQUENCE</scope>
    <source>
        <strain evidence="4">UB2112</strain>
    </source>
</reference>
<feature type="compositionally biased region" description="Polar residues" evidence="2">
    <location>
        <begin position="83"/>
        <end position="92"/>
    </location>
</feature>
<dbReference type="EMBL" id="LT558132">
    <property type="protein sequence ID" value="SAM85134.1"/>
    <property type="molecule type" value="Genomic_DNA"/>
</dbReference>
<sequence length="1002" mass="113229">MRPIHRIPSSIRVRRTESETNRNNLYSSVDAYNRRSPQPPATASEQPSNRTPSQPDQPSTDYFTLPGTHRGSSSTPGGEPATSLLQRTTPNREQPVKVDGADIEANAQDDDEDLDDNEDPDDDEMLRLEMQAARRAIHDEEQREQRRRRGLPSRSANPPGDYPPIRLSDESLHPQIPSRGASRRPGAVEGLAMRHHRLHKEERRQKRREQHSSVSTSSSSSSSSPAPQTASDDSTAQGRSENAPIHPPHNRNLSDVHEEQFSRTNTSQFSQSRQADQTTQPDSSNQPEEQNSQRQNRARHNTVADEGFLAQSRRLYDTLTRRRSDNNVTNVDPKQQIKLMRSSRDSDNNNNGRNSFDDNLYTSESSESSDMHEDEVVDYLDVVDPEVATVTALQNVGNSIFFPPIPMLYNRRPTISLPSAVANRQAAANNRNTPQYEPQREDIEMGLRPSAGQGSVQQSTDDDGVKRQAFGNIRRVASLVPGRKKKQVPPTTAEERRKHIKEWAEMDEEERNQLDDHVHQLLTKRAKFKRAARGFWRYVKTPHGFIITTYAFLITFWGTAICLFLLRWINVGNPARQRYWIEICDQILCALFAAVGLGFAPFRTVDTYRMVQIAHYHFLTYKRRRELDLPELKDKNELPRATPRLNMSQMTNTMMVLTGLRKGPAQVTESGKAPDAEGAAISGDSNNVSASEPGPRQGGSADSSWEFLDATQSRSTANKVEDLKEKCERRHEHRFFHRQKHHSHEKDDADKADKEKQTTEESGSPAASASPEAKPSKTAHKTYPNKDGIIPLGQLKRNPSIASELPRDAEDIVVLSPKQQANLEYQQRKFHESHTFYRYRETVTHRPFELSLMMAIVILLDCHSCLQASLGGTTWGIYYKNRPTSVTATIITFSLSCNAVAGILIWWGGSRTKKKEEVERLLRIALEEEALRKMRKRQRKLREEERQAEREWAEQGRLLHPNTAIGVVGGGKEAQNAAVGDGTAVLNASVQQTPALKCIQEH</sequence>
<dbReference type="PANTHER" id="PTHR35872">
    <property type="entry name" value="INTEGRAL MEMBRANE PROTEIN (AFU_ORTHOLOGUE AFUA_5G07110)"/>
    <property type="match status" value="1"/>
</dbReference>
<feature type="compositionally biased region" description="Basic and acidic residues" evidence="2">
    <location>
        <begin position="744"/>
        <end position="759"/>
    </location>
</feature>
<evidence type="ECO:0000256" key="1">
    <source>
        <dbReference type="SAM" id="Coils"/>
    </source>
</evidence>
<gene>
    <name evidence="5" type="ORF">UBRO2_02501</name>
    <name evidence="4" type="ORF">UBRO_07699</name>
</gene>
<feature type="compositionally biased region" description="Low complexity" evidence="2">
    <location>
        <begin position="760"/>
        <end position="773"/>
    </location>
</feature>
<keyword evidence="3" id="KW-1133">Transmembrane helix</keyword>
<feature type="compositionally biased region" description="Low complexity" evidence="2">
    <location>
        <begin position="348"/>
        <end position="368"/>
    </location>
</feature>
<feature type="compositionally biased region" description="Polar residues" evidence="2">
    <location>
        <begin position="262"/>
        <end position="295"/>
    </location>
</feature>
<keyword evidence="7" id="KW-1185">Reference proteome</keyword>
<evidence type="ECO:0008006" key="8">
    <source>
        <dbReference type="Google" id="ProtNLM"/>
    </source>
</evidence>
<feature type="compositionally biased region" description="Acidic residues" evidence="2">
    <location>
        <begin position="107"/>
        <end position="124"/>
    </location>
</feature>
<reference evidence="6" key="2">
    <citation type="submission" date="2016-04" db="EMBL/GenBank/DDBJ databases">
        <authorList>
            <person name="Guldener U."/>
            <person name="Guldener U."/>
        </authorList>
    </citation>
    <scope>NUCLEOTIDE SEQUENCE [LARGE SCALE GENOMIC DNA]</scope>
    <source>
        <strain evidence="6">UB2112</strain>
    </source>
</reference>
<proteinExistence type="predicted"/>
<keyword evidence="3" id="KW-0472">Membrane</keyword>
<evidence type="ECO:0000313" key="5">
    <source>
        <dbReference type="EMBL" id="SYW78309.1"/>
    </source>
</evidence>
<feature type="region of interest" description="Disordered" evidence="2">
    <location>
        <begin position="732"/>
        <end position="795"/>
    </location>
</feature>
<organism evidence="4 6">
    <name type="scientific">Ustilago bromivora</name>
    <dbReference type="NCBI Taxonomy" id="307758"/>
    <lineage>
        <taxon>Eukaryota</taxon>
        <taxon>Fungi</taxon>
        <taxon>Dikarya</taxon>
        <taxon>Basidiomycota</taxon>
        <taxon>Ustilaginomycotina</taxon>
        <taxon>Ustilaginomycetes</taxon>
        <taxon>Ustilaginales</taxon>
        <taxon>Ustilaginaceae</taxon>
        <taxon>Ustilago</taxon>
    </lineage>
</organism>
<accession>A0A1K0HDC9</accession>
<evidence type="ECO:0000256" key="3">
    <source>
        <dbReference type="SAM" id="Phobius"/>
    </source>
</evidence>
<feature type="transmembrane region" description="Helical" evidence="3">
    <location>
        <begin position="890"/>
        <end position="907"/>
    </location>
</feature>
<feature type="compositionally biased region" description="Low complexity" evidence="2">
    <location>
        <begin position="212"/>
        <end position="234"/>
    </location>
</feature>
<feature type="transmembrane region" description="Helical" evidence="3">
    <location>
        <begin position="545"/>
        <end position="567"/>
    </location>
</feature>
<feature type="coiled-coil region" evidence="1">
    <location>
        <begin position="924"/>
        <end position="951"/>
    </location>
</feature>
<feature type="compositionally biased region" description="Basic and acidic residues" evidence="2">
    <location>
        <begin position="252"/>
        <end position="261"/>
    </location>
</feature>
<dbReference type="Proteomes" id="UP000179920">
    <property type="component" value="Chromosome XVI"/>
</dbReference>
<evidence type="ECO:0000313" key="4">
    <source>
        <dbReference type="EMBL" id="SAM85134.1"/>
    </source>
</evidence>
<name>A0A1K0HDC9_9BASI</name>
<dbReference type="Pfam" id="PF11204">
    <property type="entry name" value="DUF2985"/>
    <property type="match status" value="1"/>
</dbReference>
<dbReference type="AlphaFoldDB" id="A0A1K0HDC9"/>
<dbReference type="InterPro" id="IPR021369">
    <property type="entry name" value="DUF2985"/>
</dbReference>
<feature type="compositionally biased region" description="Basic and acidic residues" evidence="2">
    <location>
        <begin position="314"/>
        <end position="325"/>
    </location>
</feature>
<feature type="compositionally biased region" description="Basic residues" evidence="2">
    <location>
        <begin position="732"/>
        <end position="743"/>
    </location>
</feature>
<keyword evidence="3" id="KW-0812">Transmembrane</keyword>
<protein>
    <recommendedName>
        <fullName evidence="8">Integral membrane protein</fullName>
    </recommendedName>
</protein>
<feature type="transmembrane region" description="Helical" evidence="3">
    <location>
        <begin position="579"/>
        <end position="600"/>
    </location>
</feature>
<reference evidence="5" key="3">
    <citation type="submission" date="2018-08" db="EMBL/GenBank/DDBJ databases">
        <authorList>
            <person name="Guldener U."/>
        </authorList>
    </citation>
    <scope>NUCLEOTIDE SEQUENCE</scope>
    <source>
        <strain evidence="5">UB2</strain>
    </source>
</reference>
<evidence type="ECO:0000256" key="2">
    <source>
        <dbReference type="SAM" id="MobiDB-lite"/>
    </source>
</evidence>
<feature type="compositionally biased region" description="Polar residues" evidence="2">
    <location>
        <begin position="41"/>
        <end position="62"/>
    </location>
</feature>
<dbReference type="Proteomes" id="UP000658997">
    <property type="component" value="Unassembled WGS sequence"/>
</dbReference>
<evidence type="ECO:0000313" key="7">
    <source>
        <dbReference type="Proteomes" id="UP000658997"/>
    </source>
</evidence>
<feature type="region of interest" description="Disordered" evidence="2">
    <location>
        <begin position="1"/>
        <end position="372"/>
    </location>
</feature>